<dbReference type="EMBL" id="JAWDGP010006763">
    <property type="protein sequence ID" value="KAK3735850.1"/>
    <property type="molecule type" value="Genomic_DNA"/>
</dbReference>
<name>A0AAE0Y7L1_9GAST</name>
<keyword evidence="2" id="KW-1185">Reference proteome</keyword>
<organism evidence="1 2">
    <name type="scientific">Elysia crispata</name>
    <name type="common">lettuce slug</name>
    <dbReference type="NCBI Taxonomy" id="231223"/>
    <lineage>
        <taxon>Eukaryota</taxon>
        <taxon>Metazoa</taxon>
        <taxon>Spiralia</taxon>
        <taxon>Lophotrochozoa</taxon>
        <taxon>Mollusca</taxon>
        <taxon>Gastropoda</taxon>
        <taxon>Heterobranchia</taxon>
        <taxon>Euthyneura</taxon>
        <taxon>Panpulmonata</taxon>
        <taxon>Sacoglossa</taxon>
        <taxon>Placobranchoidea</taxon>
        <taxon>Plakobranchidae</taxon>
        <taxon>Elysia</taxon>
    </lineage>
</organism>
<evidence type="ECO:0000313" key="1">
    <source>
        <dbReference type="EMBL" id="KAK3735850.1"/>
    </source>
</evidence>
<sequence length="164" mass="17511">MAVNSANRRPEGSQDYRAVPLGAPVMASGVMETGNNFCYLWSALTALAPHGPWSQDYRCCGYLQQPRGLLTLLISAGWLPGSRVTPVGEDTGAARVKHWSNNELQRTRGAGLRKVGSISIVSGADPTPCERSLAIDSVTMYGEKAIKQSVSSSRVSVGDDNSLE</sequence>
<gene>
    <name evidence="1" type="ORF">RRG08_041042</name>
</gene>
<proteinExistence type="predicted"/>
<accession>A0AAE0Y7L1</accession>
<dbReference type="Proteomes" id="UP001283361">
    <property type="component" value="Unassembled WGS sequence"/>
</dbReference>
<comment type="caution">
    <text evidence="1">The sequence shown here is derived from an EMBL/GenBank/DDBJ whole genome shotgun (WGS) entry which is preliminary data.</text>
</comment>
<protein>
    <submittedName>
        <fullName evidence="1">Uncharacterized protein</fullName>
    </submittedName>
</protein>
<reference evidence="1" key="1">
    <citation type="journal article" date="2023" name="G3 (Bethesda)">
        <title>A reference genome for the long-term kleptoplast-retaining sea slug Elysia crispata morphotype clarki.</title>
        <authorList>
            <person name="Eastman K.E."/>
            <person name="Pendleton A.L."/>
            <person name="Shaikh M.A."/>
            <person name="Suttiyut T."/>
            <person name="Ogas R."/>
            <person name="Tomko P."/>
            <person name="Gavelis G."/>
            <person name="Widhalm J.R."/>
            <person name="Wisecaver J.H."/>
        </authorList>
    </citation>
    <scope>NUCLEOTIDE SEQUENCE</scope>
    <source>
        <strain evidence="1">ECLA1</strain>
    </source>
</reference>
<evidence type="ECO:0000313" key="2">
    <source>
        <dbReference type="Proteomes" id="UP001283361"/>
    </source>
</evidence>
<dbReference type="AlphaFoldDB" id="A0AAE0Y7L1"/>